<keyword evidence="2" id="KW-1185">Reference proteome</keyword>
<evidence type="ECO:0000313" key="1">
    <source>
        <dbReference type="EMBL" id="WSB98650.1"/>
    </source>
</evidence>
<protein>
    <submittedName>
        <fullName evidence="1">NACHT domain-containing protein</fullName>
    </submittedName>
</protein>
<name>A0ACD4ZK26_9ACTN</name>
<accession>A0ACD4ZK26</accession>
<dbReference type="Proteomes" id="UP001348369">
    <property type="component" value="Chromosome"/>
</dbReference>
<proteinExistence type="predicted"/>
<evidence type="ECO:0000313" key="2">
    <source>
        <dbReference type="Proteomes" id="UP001348369"/>
    </source>
</evidence>
<gene>
    <name evidence="1" type="ORF">OG835_17545</name>
</gene>
<organism evidence="1 2">
    <name type="scientific">Streptomyces scopuliridis</name>
    <dbReference type="NCBI Taxonomy" id="452529"/>
    <lineage>
        <taxon>Bacteria</taxon>
        <taxon>Bacillati</taxon>
        <taxon>Actinomycetota</taxon>
        <taxon>Actinomycetes</taxon>
        <taxon>Kitasatosporales</taxon>
        <taxon>Streptomycetaceae</taxon>
        <taxon>Streptomyces</taxon>
    </lineage>
</organism>
<sequence>MSIADGSASGAPGPDELDARRVVQVVITRRGGEEWRGSGYRVSGDAVLTAAHVVRDAVSVTLRFLNEDGDVTELSGEPEPLWEDSEVDVAVLKISNDAGSSGLHAAEVPPVRFGLITQPVDCEALGFPKFKLRPDNASSEFNRIALYRDSHHAQGKTTPWADLRTGTLEISVGAPGPDPGGGSPWEGMSGAAVWSGGFLIGVVSAHHLTDGSGRLTASRVQRWYKRLAQAQIDQLGELIGLPARAAHLTRLPPPPPHPPPAEGDPAEALAGEVSKQWRKEEEQRRVHDPFPLPVRFRCTDRDVFDNWANIRQLPRGAAAKPLPLAGELDQIVDAYTFVPSGRLVVLGKAGAGKSILTLRFLVDWLDARTPGDRVPVIFGLGSWDPAATSLRDWMCAQLVRDHPFLAAPAARGGNLARVLVDTGKILPVLDGFDEIPSGLHGMALKALNQATTMPLLLTSRPDEYTEAVNGSEDSDVLTAAAVIELEGLQVDDYADYLIRASRTIREGGADHTVWDAVLARLREGPYTPGTANLAEVLTTPLMVSLARTIYSDAPRRYPEKLLHFPTPEALQDHLLAAFVPAVYQPAPNDDREAGSPRHRRHWTPQQAQHWLGYLAAHLEQLKTHDLAWWQLGTTLRRSTRMLVIGFLAGMALGVPTGIGNLPVDLVATEHGLGFAIVRGLLVWLLHGLVAGLVFGFVYEFAPRGAASKPSTLRIQIFGETRRNGAEIARRFMLGLVFGVPTAVVLVLMDRLIVGPLGFDDGLGGGLRGALLLPVELGIGAGTAFAIMAWLETPIDTTSVISASDLLRTNRKNVFVHMLVWLLVLGVPAGIATGLTPGQVGGFAPGPMLGLLAGLVFGIEGAFAGGLGYGLSFTAWGQWMALSRMWLPLTRRLPWAVIAFLDDAHDRGVLRKVGAVYQFRHARLEAHLAHAYRARQDSTRRGVHPVGKPGTMGEKTSVAMDTEIPDRR</sequence>
<dbReference type="EMBL" id="CP109109">
    <property type="protein sequence ID" value="WSB98650.1"/>
    <property type="molecule type" value="Genomic_DNA"/>
</dbReference>
<reference evidence="1" key="1">
    <citation type="submission" date="2022-10" db="EMBL/GenBank/DDBJ databases">
        <title>The complete genomes of actinobacterial strains from the NBC collection.</title>
        <authorList>
            <person name="Joergensen T.S."/>
            <person name="Alvarez Arevalo M."/>
            <person name="Sterndorff E.B."/>
            <person name="Faurdal D."/>
            <person name="Vuksanovic O."/>
            <person name="Mourched A.-S."/>
            <person name="Charusanti P."/>
            <person name="Shaw S."/>
            <person name="Blin K."/>
            <person name="Weber T."/>
        </authorList>
    </citation>
    <scope>NUCLEOTIDE SEQUENCE</scope>
    <source>
        <strain evidence="1">NBC 01771</strain>
    </source>
</reference>